<evidence type="ECO:0000313" key="1">
    <source>
        <dbReference type="EMBL" id="PIR97991.1"/>
    </source>
</evidence>
<comment type="caution">
    <text evidence="1">The sequence shown here is derived from an EMBL/GenBank/DDBJ whole genome shotgun (WGS) entry which is preliminary data.</text>
</comment>
<dbReference type="AlphaFoldDB" id="A0A2H0VFZ0"/>
<sequence>MVISLLGPSGIRCQVADFSLLVDPPTKKKGNLVLETEVDVSKKDLPEEAVVAGAGEYEISGVRVRGINLGNGGGVLQTAYAVKFDDIRLGFLAGLKKAPNQNALDELGETDILFVNIESSVLPKKELVSLIKRIEPSILIAPTDKGAKTLMEEFGQKVSREEKLVIKAKDINREDKNKIIWLKSE</sequence>
<name>A0A2H0VFZ0_9BACT</name>
<dbReference type="Pfam" id="PF13483">
    <property type="entry name" value="Lactamase_B_3"/>
    <property type="match status" value="1"/>
</dbReference>
<accession>A0A2H0VFZ0</accession>
<reference evidence="2" key="1">
    <citation type="submission" date="2017-09" db="EMBL/GenBank/DDBJ databases">
        <title>Depth-based differentiation of microbial function through sediment-hosted aquifers and enrichment of novel symbionts in the deep terrestrial subsurface.</title>
        <authorList>
            <person name="Probst A.J."/>
            <person name="Ladd B."/>
            <person name="Jarett J.K."/>
            <person name="Geller-Mcgrath D.E."/>
            <person name="Sieber C.M.K."/>
            <person name="Emerson J.B."/>
            <person name="Anantharaman K."/>
            <person name="Thomas B.C."/>
            <person name="Malmstrom R."/>
            <person name="Stieglmeier M."/>
            <person name="Klingl A."/>
            <person name="Woyke T."/>
            <person name="Ryan C.M."/>
            <person name="Banfield J.F."/>
        </authorList>
    </citation>
    <scope>NUCLEOTIDE SEQUENCE [LARGE SCALE GENOMIC DNA]</scope>
</reference>
<dbReference type="EMBL" id="PFAH01000007">
    <property type="protein sequence ID" value="PIR97991.1"/>
    <property type="molecule type" value="Genomic_DNA"/>
</dbReference>
<dbReference type="Proteomes" id="UP000231466">
    <property type="component" value="Unassembled WGS sequence"/>
</dbReference>
<dbReference type="InterPro" id="IPR036866">
    <property type="entry name" value="RibonucZ/Hydroxyglut_hydro"/>
</dbReference>
<protein>
    <submittedName>
        <fullName evidence="1">Uncharacterized protein</fullName>
    </submittedName>
</protein>
<organism evidence="1 2">
    <name type="scientific">Candidatus Colwellbacteria bacterium CG10_big_fil_rev_8_21_14_0_10_42_22</name>
    <dbReference type="NCBI Taxonomy" id="1974540"/>
    <lineage>
        <taxon>Bacteria</taxon>
        <taxon>Candidatus Colwelliibacteriota</taxon>
    </lineage>
</organism>
<evidence type="ECO:0000313" key="2">
    <source>
        <dbReference type="Proteomes" id="UP000231466"/>
    </source>
</evidence>
<dbReference type="Gene3D" id="3.60.15.10">
    <property type="entry name" value="Ribonuclease Z/Hydroxyacylglutathione hydrolase-like"/>
    <property type="match status" value="1"/>
</dbReference>
<proteinExistence type="predicted"/>
<gene>
    <name evidence="1" type="ORF">COT89_01945</name>
</gene>